<reference evidence="1" key="1">
    <citation type="submission" date="2021-03" db="EMBL/GenBank/DDBJ databases">
        <title>Evolutionary priming and transition to the ectomycorrhizal habit in an iconic lineage of mushroom-forming fungi: is preadaptation a requirement?</title>
        <authorList>
            <consortium name="DOE Joint Genome Institute"/>
            <person name="Looney B.P."/>
            <person name="Miyauchi S."/>
            <person name="Morin E."/>
            <person name="Drula E."/>
            <person name="Courty P.E."/>
            <person name="Chicoki N."/>
            <person name="Fauchery L."/>
            <person name="Kohler A."/>
            <person name="Kuo A."/>
            <person name="LaButti K."/>
            <person name="Pangilinan J."/>
            <person name="Lipzen A."/>
            <person name="Riley R."/>
            <person name="Andreopoulos W."/>
            <person name="He G."/>
            <person name="Johnson J."/>
            <person name="Barry K.W."/>
            <person name="Grigoriev I.V."/>
            <person name="Nagy L."/>
            <person name="Hibbett D."/>
            <person name="Henrissat B."/>
            <person name="Matheny P.B."/>
            <person name="Labbe J."/>
            <person name="Martin A.F."/>
        </authorList>
    </citation>
    <scope>NUCLEOTIDE SEQUENCE</scope>
    <source>
        <strain evidence="1">BPL698</strain>
    </source>
</reference>
<organism evidence="1 2">
    <name type="scientific">Russula earlei</name>
    <dbReference type="NCBI Taxonomy" id="71964"/>
    <lineage>
        <taxon>Eukaryota</taxon>
        <taxon>Fungi</taxon>
        <taxon>Dikarya</taxon>
        <taxon>Basidiomycota</taxon>
        <taxon>Agaricomycotina</taxon>
        <taxon>Agaricomycetes</taxon>
        <taxon>Russulales</taxon>
        <taxon>Russulaceae</taxon>
        <taxon>Russula</taxon>
    </lineage>
</organism>
<dbReference type="Proteomes" id="UP001207468">
    <property type="component" value="Unassembled WGS sequence"/>
</dbReference>
<dbReference type="EMBL" id="JAGFNK010000242">
    <property type="protein sequence ID" value="KAI9456077.1"/>
    <property type="molecule type" value="Genomic_DNA"/>
</dbReference>
<proteinExistence type="predicted"/>
<protein>
    <submittedName>
        <fullName evidence="1">Uncharacterized protein</fullName>
    </submittedName>
</protein>
<name>A0ACC0U1J9_9AGAM</name>
<evidence type="ECO:0000313" key="1">
    <source>
        <dbReference type="EMBL" id="KAI9456077.1"/>
    </source>
</evidence>
<keyword evidence="2" id="KW-1185">Reference proteome</keyword>
<accession>A0ACC0U1J9</accession>
<comment type="caution">
    <text evidence="1">The sequence shown here is derived from an EMBL/GenBank/DDBJ whole genome shotgun (WGS) entry which is preliminary data.</text>
</comment>
<sequence>MGTICLSPAPGLRCVGLSLTEEVITLAPVGLEVIFSLGLVFVGQDAGRTRFILAAEGPTYLLLTILSLLGRVVPVFQNSLRDHKILDISVGAASFVPIFLYTFYLYLLKRKDFFPHLPQRFTLVANTFALVVIPVIIVTNEIGSFLGITYRKVPDPVNRIVGNQVAVGPDYASFQFGREFLRSTSLALLFIYQATTFVVFLVQLASCIIVQRDIEERAAEEREGVLFRGLGWLVVGMKMSAVESASGFASTSFGVVLTRRVLRMIGRACIIIGVVKGPDLKEEFLILDNEFLTGTRKLKVSGTRVNISSPQFVQSSMTQRISRMTSLRPSLTTFASHRPVSQSMTEFHGAPFDSRHSSGIPLDRQTRTNAVAPKPRPASLELARPSTESRVSVVRLHNRAPTLVLNLSPLGLPSGEMLAEMTGNQPETVTPTIEYIPASSVTLSAPARRGSPYPWVVRAPQDSLSGSPERDAVRPTQRREPARPRPSRRQTVSALPNPIDVLRTSASAPRESYIWSSVVPAPTGIAVDTAEGSSVPARQTVEAHHGHTRNGGQDQGSNSTVGGISIDWIAPEGDGRSGRFKSLGAAPRRTTPKPTSASAVRSSVALERQESLADIRAQSRNLSRRGMPRKDSGVLSIDDLARVRRSSPGTQ</sequence>
<evidence type="ECO:0000313" key="2">
    <source>
        <dbReference type="Proteomes" id="UP001207468"/>
    </source>
</evidence>
<gene>
    <name evidence="1" type="ORF">F5148DRAFT_382167</name>
</gene>